<protein>
    <submittedName>
        <fullName evidence="2">Uncharacterized protein</fullName>
    </submittedName>
</protein>
<sequence length="323" mass="37144">MRKREPCQVCGEPNASKHYGSFCCSGCKGFFRRSVRYKRKYTCQNGGNCAIRAEYRNCCRACRFAKCLEANLNPLMVHGDRGNTKDFPDSDEIDSPLPLPPVPILRIKKELLEPKAEPGFSKSTTQSSALVKSDREHLLDEEFCDRIVPCIDILLAHRGLVMNTKGIPYSGGSYFPRDEEEQQMVDLQIRPYLKRLSDWLYDEIVIPGRQMQLSETEYALLRLLTFFIPVDGMSESGKKIVRDANSFYRHILCREIQNLFPHFTPEERIERLSTIMSFLPKIEMAKTLEDEGFSVMTLFNIASMKGELTYEVHVRKGIRSMTI</sequence>
<reference evidence="2" key="1">
    <citation type="submission" date="2022-11" db="UniProtKB">
        <authorList>
            <consortium name="WormBaseParasite"/>
        </authorList>
    </citation>
    <scope>IDENTIFICATION</scope>
</reference>
<dbReference type="Proteomes" id="UP000887576">
    <property type="component" value="Unplaced"/>
</dbReference>
<accession>A0AC34QRK2</accession>
<dbReference type="WBParaSite" id="JU765_v2.g18591.t1">
    <property type="protein sequence ID" value="JU765_v2.g18591.t1"/>
    <property type="gene ID" value="JU765_v2.g18591"/>
</dbReference>
<proteinExistence type="predicted"/>
<evidence type="ECO:0000313" key="1">
    <source>
        <dbReference type="Proteomes" id="UP000887576"/>
    </source>
</evidence>
<evidence type="ECO:0000313" key="2">
    <source>
        <dbReference type="WBParaSite" id="JU765_v2.g18591.t1"/>
    </source>
</evidence>
<organism evidence="1 2">
    <name type="scientific">Panagrolaimus sp. JU765</name>
    <dbReference type="NCBI Taxonomy" id="591449"/>
    <lineage>
        <taxon>Eukaryota</taxon>
        <taxon>Metazoa</taxon>
        <taxon>Ecdysozoa</taxon>
        <taxon>Nematoda</taxon>
        <taxon>Chromadorea</taxon>
        <taxon>Rhabditida</taxon>
        <taxon>Tylenchina</taxon>
        <taxon>Panagrolaimomorpha</taxon>
        <taxon>Panagrolaimoidea</taxon>
        <taxon>Panagrolaimidae</taxon>
        <taxon>Panagrolaimus</taxon>
    </lineage>
</organism>
<name>A0AC34QRK2_9BILA</name>